<name>B0DM69_LACBS</name>
<evidence type="ECO:0000313" key="2">
    <source>
        <dbReference type="Proteomes" id="UP000001194"/>
    </source>
</evidence>
<proteinExistence type="predicted"/>
<reference evidence="1 2" key="1">
    <citation type="journal article" date="2008" name="Nature">
        <title>The genome of Laccaria bicolor provides insights into mycorrhizal symbiosis.</title>
        <authorList>
            <person name="Martin F."/>
            <person name="Aerts A."/>
            <person name="Ahren D."/>
            <person name="Brun A."/>
            <person name="Danchin E.G.J."/>
            <person name="Duchaussoy F."/>
            <person name="Gibon J."/>
            <person name="Kohler A."/>
            <person name="Lindquist E."/>
            <person name="Pereda V."/>
            <person name="Salamov A."/>
            <person name="Shapiro H.J."/>
            <person name="Wuyts J."/>
            <person name="Blaudez D."/>
            <person name="Buee M."/>
            <person name="Brokstein P."/>
            <person name="Canbaeck B."/>
            <person name="Cohen D."/>
            <person name="Courty P.E."/>
            <person name="Coutinho P.M."/>
            <person name="Delaruelle C."/>
            <person name="Detter J.C."/>
            <person name="Deveau A."/>
            <person name="DiFazio S."/>
            <person name="Duplessis S."/>
            <person name="Fraissinet-Tachet L."/>
            <person name="Lucic E."/>
            <person name="Frey-Klett P."/>
            <person name="Fourrey C."/>
            <person name="Feussner I."/>
            <person name="Gay G."/>
            <person name="Grimwood J."/>
            <person name="Hoegger P.J."/>
            <person name="Jain P."/>
            <person name="Kilaru S."/>
            <person name="Labbe J."/>
            <person name="Lin Y.C."/>
            <person name="Legue V."/>
            <person name="Le Tacon F."/>
            <person name="Marmeisse R."/>
            <person name="Melayah D."/>
            <person name="Montanini B."/>
            <person name="Muratet M."/>
            <person name="Nehls U."/>
            <person name="Niculita-Hirzel H."/>
            <person name="Oudot-Le Secq M.P."/>
            <person name="Peter M."/>
            <person name="Quesneville H."/>
            <person name="Rajashekar B."/>
            <person name="Reich M."/>
            <person name="Rouhier N."/>
            <person name="Schmutz J."/>
            <person name="Yin T."/>
            <person name="Chalot M."/>
            <person name="Henrissat B."/>
            <person name="Kuees U."/>
            <person name="Lucas S."/>
            <person name="Van de Peer Y."/>
            <person name="Podila G.K."/>
            <person name="Polle A."/>
            <person name="Pukkila P.J."/>
            <person name="Richardson P.M."/>
            <person name="Rouze P."/>
            <person name="Sanders I.R."/>
            <person name="Stajich J.E."/>
            <person name="Tunlid A."/>
            <person name="Tuskan G."/>
            <person name="Grigoriev I.V."/>
        </authorList>
    </citation>
    <scope>NUCLEOTIDE SEQUENCE [LARGE SCALE GENOMIC DNA]</scope>
    <source>
        <strain evidence="2">S238N-H82 / ATCC MYA-4686</strain>
    </source>
</reference>
<accession>B0DM69</accession>
<protein>
    <submittedName>
        <fullName evidence="1">Predicted protein</fullName>
    </submittedName>
</protein>
<evidence type="ECO:0000313" key="1">
    <source>
        <dbReference type="EMBL" id="EDR04229.1"/>
    </source>
</evidence>
<dbReference type="EMBL" id="DS547119">
    <property type="protein sequence ID" value="EDR04229.1"/>
    <property type="molecule type" value="Genomic_DNA"/>
</dbReference>
<dbReference type="RefSeq" id="XP_001885120.1">
    <property type="nucleotide sequence ID" value="XM_001885085.1"/>
</dbReference>
<dbReference type="AlphaFoldDB" id="B0DM69"/>
<sequence length="64" mass="6932">MPIRLPYEGPIPWCVPPISWSPLGVARYSHGSSMVSPRTSRFLLHFLGSPTSVGVPSIIFPGTP</sequence>
<gene>
    <name evidence="1" type="ORF">LACBIDRAFT_304730</name>
</gene>
<dbReference type="KEGG" id="lbc:LACBIDRAFT_304730"/>
<dbReference type="InParanoid" id="B0DM69"/>
<keyword evidence="2" id="KW-1185">Reference proteome</keyword>
<organism evidence="2">
    <name type="scientific">Laccaria bicolor (strain S238N-H82 / ATCC MYA-4686)</name>
    <name type="common">Bicoloured deceiver</name>
    <name type="synonym">Laccaria laccata var. bicolor</name>
    <dbReference type="NCBI Taxonomy" id="486041"/>
    <lineage>
        <taxon>Eukaryota</taxon>
        <taxon>Fungi</taxon>
        <taxon>Dikarya</taxon>
        <taxon>Basidiomycota</taxon>
        <taxon>Agaricomycotina</taxon>
        <taxon>Agaricomycetes</taxon>
        <taxon>Agaricomycetidae</taxon>
        <taxon>Agaricales</taxon>
        <taxon>Agaricineae</taxon>
        <taxon>Hydnangiaceae</taxon>
        <taxon>Laccaria</taxon>
    </lineage>
</organism>
<dbReference type="Proteomes" id="UP000001194">
    <property type="component" value="Unassembled WGS sequence"/>
</dbReference>
<dbReference type="HOGENOM" id="CLU_2868049_0_0_1"/>
<dbReference type="GeneID" id="6080718"/>